<sequence length="37" mass="4209">MGDGRAKRGLRRFDRVDVNELMITRGFGEPVDAFLVN</sequence>
<gene>
    <name evidence="1" type="ORF">ALP29_200538</name>
</gene>
<protein>
    <submittedName>
        <fullName evidence="1">Uncharacterized protein</fullName>
    </submittedName>
</protein>
<dbReference type="AlphaFoldDB" id="A0A3M5U858"/>
<evidence type="ECO:0000313" key="2">
    <source>
        <dbReference type="Proteomes" id="UP000280395"/>
    </source>
</evidence>
<comment type="caution">
    <text evidence="1">The sequence shown here is derived from an EMBL/GenBank/DDBJ whole genome shotgun (WGS) entry which is preliminary data.</text>
</comment>
<dbReference type="EMBL" id="RBUA01001515">
    <property type="protein sequence ID" value="RMU41724.1"/>
    <property type="molecule type" value="Genomic_DNA"/>
</dbReference>
<reference evidence="1 2" key="1">
    <citation type="submission" date="2018-08" db="EMBL/GenBank/DDBJ databases">
        <title>Recombination of ecologically and evolutionarily significant loci maintains genetic cohesion in the Pseudomonas syringae species complex.</title>
        <authorList>
            <person name="Dillon M."/>
            <person name="Thakur S."/>
            <person name="Almeida R.N.D."/>
            <person name="Weir B.S."/>
            <person name="Guttman D.S."/>
        </authorList>
    </citation>
    <scope>NUCLEOTIDE SEQUENCE [LARGE SCALE GENOMIC DNA]</scope>
    <source>
        <strain evidence="1 2">ICMP 14479</strain>
    </source>
</reference>
<accession>A0A3M5U858</accession>
<dbReference type="Proteomes" id="UP000280395">
    <property type="component" value="Unassembled WGS sequence"/>
</dbReference>
<organism evidence="1 2">
    <name type="scientific">Pseudomonas syringae pv. avii</name>
    <dbReference type="NCBI Taxonomy" id="663959"/>
    <lineage>
        <taxon>Bacteria</taxon>
        <taxon>Pseudomonadati</taxon>
        <taxon>Pseudomonadota</taxon>
        <taxon>Gammaproteobacteria</taxon>
        <taxon>Pseudomonadales</taxon>
        <taxon>Pseudomonadaceae</taxon>
        <taxon>Pseudomonas</taxon>
        <taxon>Pseudomonas syringae</taxon>
    </lineage>
</organism>
<name>A0A3M5U858_PSESX</name>
<evidence type="ECO:0000313" key="1">
    <source>
        <dbReference type="EMBL" id="RMU41724.1"/>
    </source>
</evidence>
<proteinExistence type="predicted"/>